<keyword evidence="2" id="KW-0812">Transmembrane</keyword>
<keyword evidence="2" id="KW-1133">Transmembrane helix</keyword>
<evidence type="ECO:0000256" key="2">
    <source>
        <dbReference type="SAM" id="Phobius"/>
    </source>
</evidence>
<evidence type="ECO:0000313" key="4">
    <source>
        <dbReference type="Proteomes" id="UP000653730"/>
    </source>
</evidence>
<evidence type="ECO:0000256" key="1">
    <source>
        <dbReference type="SAM" id="MobiDB-lite"/>
    </source>
</evidence>
<dbReference type="AlphaFoldDB" id="A0A926JVC5"/>
<accession>A0A926JVC5</accession>
<dbReference type="RefSeq" id="WP_187967175.1">
    <property type="nucleotide sequence ID" value="NZ_JACVDC010000086.1"/>
</dbReference>
<keyword evidence="4" id="KW-1185">Reference proteome</keyword>
<reference evidence="3 4" key="1">
    <citation type="submission" date="2020-09" db="EMBL/GenBank/DDBJ databases">
        <title>Sinomicrobium weinanense sp. nov., a halophilic bacteria isolated from saline-alkali soil.</title>
        <authorList>
            <person name="Wu P."/>
            <person name="Ren H."/>
            <person name="Mei Y."/>
            <person name="Liang Y."/>
            <person name="Chen Z."/>
        </authorList>
    </citation>
    <scope>NUCLEOTIDE SEQUENCE [LARGE SCALE GENOMIC DNA]</scope>
    <source>
        <strain evidence="3 4">FJxs</strain>
    </source>
</reference>
<keyword evidence="2" id="KW-0472">Membrane</keyword>
<evidence type="ECO:0000313" key="3">
    <source>
        <dbReference type="EMBL" id="MBC9798049.1"/>
    </source>
</evidence>
<comment type="caution">
    <text evidence="3">The sequence shown here is derived from an EMBL/GenBank/DDBJ whole genome shotgun (WGS) entry which is preliminary data.</text>
</comment>
<dbReference type="Proteomes" id="UP000653730">
    <property type="component" value="Unassembled WGS sequence"/>
</dbReference>
<dbReference type="EMBL" id="JACVDC010000086">
    <property type="protein sequence ID" value="MBC9798049.1"/>
    <property type="molecule type" value="Genomic_DNA"/>
</dbReference>
<protein>
    <recommendedName>
        <fullName evidence="5">Anti-sigma factor</fullName>
    </recommendedName>
</protein>
<gene>
    <name evidence="3" type="ORF">IBL28_18915</name>
</gene>
<feature type="transmembrane region" description="Helical" evidence="2">
    <location>
        <begin position="48"/>
        <end position="65"/>
    </location>
</feature>
<feature type="region of interest" description="Disordered" evidence="1">
    <location>
        <begin position="116"/>
        <end position="137"/>
    </location>
</feature>
<organism evidence="3 4">
    <name type="scientific">Sinomicrobium weinanense</name>
    <dbReference type="NCBI Taxonomy" id="2842200"/>
    <lineage>
        <taxon>Bacteria</taxon>
        <taxon>Pseudomonadati</taxon>
        <taxon>Bacteroidota</taxon>
        <taxon>Flavobacteriia</taxon>
        <taxon>Flavobacteriales</taxon>
        <taxon>Flavobacteriaceae</taxon>
        <taxon>Sinomicrobium</taxon>
    </lineage>
</organism>
<name>A0A926JVC5_9FLAO</name>
<proteinExistence type="predicted"/>
<sequence length="243" mass="27462">MGHDNLERRIKKKLEERRITPSAKAWDRLEKGLDEAPHAHRKKNIRPYWIAASAVVLLVVGAWFFKGERRAGDSPKVAGIQTDTGQKERKKVVKVVEEDTGAPVKVNIPVVKPQENTTPLVKSPETGRAVSFPETREKESVVAHHKEEALAFEDKKVEEVVSKIMEIEEKGEVTDEEIELLLAEAQKEIDSQRLLINQTGTVDAMALLEEVESELDKSFRDKVFEALKEGLKRVRTAVANRKE</sequence>
<evidence type="ECO:0008006" key="5">
    <source>
        <dbReference type="Google" id="ProtNLM"/>
    </source>
</evidence>